<accession>A0A5C8PM43</accession>
<dbReference type="Gene3D" id="1.10.472.20">
    <property type="entry name" value="Nitrile hydratase, beta subunit"/>
    <property type="match status" value="1"/>
</dbReference>
<dbReference type="EMBL" id="VDUZ01000014">
    <property type="protein sequence ID" value="TXL75389.1"/>
    <property type="molecule type" value="Genomic_DNA"/>
</dbReference>
<comment type="caution">
    <text evidence="2">The sequence shown here is derived from an EMBL/GenBank/DDBJ whole genome shotgun (WGS) entry which is preliminary data.</text>
</comment>
<keyword evidence="3" id="KW-1185">Reference proteome</keyword>
<gene>
    <name evidence="2" type="ORF">FHP25_14195</name>
</gene>
<evidence type="ECO:0000259" key="1">
    <source>
        <dbReference type="Pfam" id="PF21006"/>
    </source>
</evidence>
<reference evidence="2 3" key="1">
    <citation type="submission" date="2019-06" db="EMBL/GenBank/DDBJ databases">
        <title>New taxonomy in bacterial strain CC-CFT640, isolated from vineyard.</title>
        <authorList>
            <person name="Lin S.-Y."/>
            <person name="Tsai C.-F."/>
            <person name="Young C.-C."/>
        </authorList>
    </citation>
    <scope>NUCLEOTIDE SEQUENCE [LARGE SCALE GENOMIC DNA]</scope>
    <source>
        <strain evidence="2 3">CC-CFT640</strain>
    </source>
</reference>
<evidence type="ECO:0000313" key="3">
    <source>
        <dbReference type="Proteomes" id="UP000321638"/>
    </source>
</evidence>
<protein>
    <submittedName>
        <fullName evidence="2">Nitrile hydratase accessory protein</fullName>
    </submittedName>
</protein>
<organism evidence="2 3">
    <name type="scientific">Vineibacter terrae</name>
    <dbReference type="NCBI Taxonomy" id="2586908"/>
    <lineage>
        <taxon>Bacteria</taxon>
        <taxon>Pseudomonadati</taxon>
        <taxon>Pseudomonadota</taxon>
        <taxon>Alphaproteobacteria</taxon>
        <taxon>Hyphomicrobiales</taxon>
        <taxon>Vineibacter</taxon>
    </lineage>
</organism>
<dbReference type="RefSeq" id="WP_147847603.1">
    <property type="nucleotide sequence ID" value="NZ_VDUZ01000014.1"/>
</dbReference>
<dbReference type="NCBIfam" id="TIGR03889">
    <property type="entry name" value="nitrile_acc"/>
    <property type="match status" value="1"/>
</dbReference>
<dbReference type="InterPro" id="IPR049054">
    <property type="entry name" value="CN_hydtase_beta-like_N"/>
</dbReference>
<dbReference type="AlphaFoldDB" id="A0A5C8PM43"/>
<dbReference type="InterPro" id="IPR042262">
    <property type="entry name" value="CN_hydtase_beta_C"/>
</dbReference>
<dbReference type="SUPFAM" id="SSF50090">
    <property type="entry name" value="Electron transport accessory proteins"/>
    <property type="match status" value="1"/>
</dbReference>
<dbReference type="InterPro" id="IPR008990">
    <property type="entry name" value="Elect_transpt_acc-like_dom_sf"/>
</dbReference>
<evidence type="ECO:0000313" key="2">
    <source>
        <dbReference type="EMBL" id="TXL75389.1"/>
    </source>
</evidence>
<dbReference type="Proteomes" id="UP000321638">
    <property type="component" value="Unassembled WGS sequence"/>
</dbReference>
<dbReference type="Pfam" id="PF21006">
    <property type="entry name" value="NHase_beta_N"/>
    <property type="match status" value="1"/>
</dbReference>
<dbReference type="InterPro" id="IPR023808">
    <property type="entry name" value="Nitrile_Hydratase_acc_put"/>
</dbReference>
<feature type="domain" description="Nitrile hydratase beta subunit-like N-terminal" evidence="1">
    <location>
        <begin position="20"/>
        <end position="101"/>
    </location>
</feature>
<sequence length="115" mass="12281">MDATPASPLLAKALPVTVDADVTFAEPWEAKAFAIIVKLAQAGCFTWGEWVECFSQEVAAATAVEAAGGRPKTYYEQWLSAAETLLVDKGVTSREQLLARRLAIGAAGPMHVMKT</sequence>
<proteinExistence type="predicted"/>
<name>A0A5C8PM43_9HYPH</name>
<dbReference type="OrthoDB" id="9811616at2"/>